<reference evidence="7" key="1">
    <citation type="journal article" date="2014" name="Int. J. Syst. Evol. Microbiol.">
        <title>Complete genome sequence of Corynebacterium casei LMG S-19264T (=DSM 44701T), isolated from a smear-ripened cheese.</title>
        <authorList>
            <consortium name="US DOE Joint Genome Institute (JGI-PGF)"/>
            <person name="Walter F."/>
            <person name="Albersmeier A."/>
            <person name="Kalinowski J."/>
            <person name="Ruckert C."/>
        </authorList>
    </citation>
    <scope>NUCLEOTIDE SEQUENCE</scope>
    <source>
        <strain evidence="7">CGMCC 1.15448</strain>
    </source>
</reference>
<feature type="domain" description="Thioredoxin" evidence="6">
    <location>
        <begin position="160"/>
        <end position="311"/>
    </location>
</feature>
<dbReference type="InterPro" id="IPR013766">
    <property type="entry name" value="Thioredoxin_domain"/>
</dbReference>
<sequence length="311" mass="35169">MKRNILADIVSYFFILLFLYTGFVKLTEISTFRQQLSSSPLMGSIAGVITWALPIGEILLTIALFTTRWRLPALYVTAGLMTLFTGYVITILLIDDQLTCSCGGIIQELTPKQHVLFNSACVILSLVGIMAIRRQQPTRLFKWLTNSSAIGLLAVIGWSLFTAFTAPVSEKTGLEGRVIPSIPLLLTDSTTRLNTDDIPAGKPFVVIGFDPWCNHCQELTVDIIYHIEVFKDTRIFYITPAQFKNMRTFYRYYQLSHYPNIVMGWDSANILFTYFKTDNTPLIVIFDAKKRLKRVISQQPTATELAQSIEN</sequence>
<reference evidence="7" key="2">
    <citation type="submission" date="2020-09" db="EMBL/GenBank/DDBJ databases">
        <authorList>
            <person name="Sun Q."/>
            <person name="Zhou Y."/>
        </authorList>
    </citation>
    <scope>NUCLEOTIDE SEQUENCE</scope>
    <source>
        <strain evidence="7">CGMCC 1.15448</strain>
    </source>
</reference>
<proteinExistence type="predicted"/>
<accession>A0A8J2UJ76</accession>
<dbReference type="GO" id="GO:0016020">
    <property type="term" value="C:membrane"/>
    <property type="evidence" value="ECO:0007669"/>
    <property type="project" value="UniProtKB-SubCell"/>
</dbReference>
<dbReference type="PROSITE" id="PS51352">
    <property type="entry name" value="THIOREDOXIN_2"/>
    <property type="match status" value="1"/>
</dbReference>
<evidence type="ECO:0000259" key="6">
    <source>
        <dbReference type="PROSITE" id="PS51352"/>
    </source>
</evidence>
<dbReference type="EMBL" id="BMJC01000007">
    <property type="protein sequence ID" value="GGB23806.1"/>
    <property type="molecule type" value="Genomic_DNA"/>
</dbReference>
<comment type="subcellular location">
    <subcellularLocation>
        <location evidence="1">Membrane</location>
        <topology evidence="1">Multi-pass membrane protein</topology>
    </subcellularLocation>
</comment>
<dbReference type="SUPFAM" id="SSF52833">
    <property type="entry name" value="Thioredoxin-like"/>
    <property type="match status" value="1"/>
</dbReference>
<keyword evidence="2 5" id="KW-0812">Transmembrane</keyword>
<keyword evidence="8" id="KW-1185">Reference proteome</keyword>
<feature type="transmembrane region" description="Helical" evidence="5">
    <location>
        <begin position="73"/>
        <end position="94"/>
    </location>
</feature>
<gene>
    <name evidence="7" type="ORF">GCM10011511_54610</name>
</gene>
<comment type="caution">
    <text evidence="7">The sequence shown here is derived from an EMBL/GenBank/DDBJ whole genome shotgun (WGS) entry which is preliminary data.</text>
</comment>
<feature type="transmembrane region" description="Helical" evidence="5">
    <location>
        <begin position="44"/>
        <end position="66"/>
    </location>
</feature>
<feature type="transmembrane region" description="Helical" evidence="5">
    <location>
        <begin position="144"/>
        <end position="164"/>
    </location>
</feature>
<feature type="transmembrane region" description="Helical" evidence="5">
    <location>
        <begin position="5"/>
        <end position="24"/>
    </location>
</feature>
<feature type="transmembrane region" description="Helical" evidence="5">
    <location>
        <begin position="114"/>
        <end position="132"/>
    </location>
</feature>
<dbReference type="Proteomes" id="UP000607559">
    <property type="component" value="Unassembled WGS sequence"/>
</dbReference>
<dbReference type="Gene3D" id="3.40.30.10">
    <property type="entry name" value="Glutaredoxin"/>
    <property type="match status" value="1"/>
</dbReference>
<dbReference type="Pfam" id="PF07291">
    <property type="entry name" value="MauE"/>
    <property type="match status" value="1"/>
</dbReference>
<evidence type="ECO:0000313" key="8">
    <source>
        <dbReference type="Proteomes" id="UP000607559"/>
    </source>
</evidence>
<organism evidence="7 8">
    <name type="scientific">Puia dinghuensis</name>
    <dbReference type="NCBI Taxonomy" id="1792502"/>
    <lineage>
        <taxon>Bacteria</taxon>
        <taxon>Pseudomonadati</taxon>
        <taxon>Bacteroidota</taxon>
        <taxon>Chitinophagia</taxon>
        <taxon>Chitinophagales</taxon>
        <taxon>Chitinophagaceae</taxon>
        <taxon>Puia</taxon>
    </lineage>
</organism>
<evidence type="ECO:0000256" key="4">
    <source>
        <dbReference type="ARBA" id="ARBA00023136"/>
    </source>
</evidence>
<dbReference type="InterPro" id="IPR009908">
    <property type="entry name" value="Methylamine_util_MauE"/>
</dbReference>
<dbReference type="GO" id="GO:0030416">
    <property type="term" value="P:methylamine metabolic process"/>
    <property type="evidence" value="ECO:0007669"/>
    <property type="project" value="InterPro"/>
</dbReference>
<evidence type="ECO:0000256" key="5">
    <source>
        <dbReference type="SAM" id="Phobius"/>
    </source>
</evidence>
<keyword evidence="4 5" id="KW-0472">Membrane</keyword>
<dbReference type="AlphaFoldDB" id="A0A8J2UJ76"/>
<evidence type="ECO:0000256" key="2">
    <source>
        <dbReference type="ARBA" id="ARBA00022692"/>
    </source>
</evidence>
<protein>
    <recommendedName>
        <fullName evidence="6">Thioredoxin domain-containing protein</fullName>
    </recommendedName>
</protein>
<dbReference type="RefSeq" id="WP_188937794.1">
    <property type="nucleotide sequence ID" value="NZ_BMJC01000007.1"/>
</dbReference>
<name>A0A8J2UJ76_9BACT</name>
<keyword evidence="3 5" id="KW-1133">Transmembrane helix</keyword>
<evidence type="ECO:0000256" key="3">
    <source>
        <dbReference type="ARBA" id="ARBA00022989"/>
    </source>
</evidence>
<dbReference type="InterPro" id="IPR036249">
    <property type="entry name" value="Thioredoxin-like_sf"/>
</dbReference>
<evidence type="ECO:0000256" key="1">
    <source>
        <dbReference type="ARBA" id="ARBA00004141"/>
    </source>
</evidence>
<evidence type="ECO:0000313" key="7">
    <source>
        <dbReference type="EMBL" id="GGB23806.1"/>
    </source>
</evidence>